<comment type="caution">
    <text evidence="8">The sequence shown here is derived from an EMBL/GenBank/DDBJ whole genome shotgun (WGS) entry which is preliminary data.</text>
</comment>
<dbReference type="GO" id="GO:0030170">
    <property type="term" value="F:pyridoxal phosphate binding"/>
    <property type="evidence" value="ECO:0007669"/>
    <property type="project" value="InterPro"/>
</dbReference>
<dbReference type="Proteomes" id="UP000077519">
    <property type="component" value="Unassembled WGS sequence"/>
</dbReference>
<evidence type="ECO:0000256" key="4">
    <source>
        <dbReference type="ARBA" id="ARBA00022679"/>
    </source>
</evidence>
<dbReference type="InterPro" id="IPR015424">
    <property type="entry name" value="PyrdxlP-dep_Trfase"/>
</dbReference>
<evidence type="ECO:0000256" key="3">
    <source>
        <dbReference type="ARBA" id="ARBA00022576"/>
    </source>
</evidence>
<dbReference type="EC" id="2.6.1.-" evidence="6"/>
<evidence type="ECO:0000256" key="2">
    <source>
        <dbReference type="ARBA" id="ARBA00007441"/>
    </source>
</evidence>
<keyword evidence="9" id="KW-1185">Reference proteome</keyword>
<dbReference type="GO" id="GO:0006520">
    <property type="term" value="P:amino acid metabolic process"/>
    <property type="evidence" value="ECO:0007669"/>
    <property type="project" value="InterPro"/>
</dbReference>
<dbReference type="Pfam" id="PF00155">
    <property type="entry name" value="Aminotran_1_2"/>
    <property type="match status" value="1"/>
</dbReference>
<dbReference type="Gene3D" id="3.40.640.10">
    <property type="entry name" value="Type I PLP-dependent aspartate aminotransferase-like (Major domain)"/>
    <property type="match status" value="1"/>
</dbReference>
<dbReference type="PANTHER" id="PTHR46383">
    <property type="entry name" value="ASPARTATE AMINOTRANSFERASE"/>
    <property type="match status" value="1"/>
</dbReference>
<dbReference type="EMBL" id="LVHI01000039">
    <property type="protein sequence ID" value="OAK51383.1"/>
    <property type="molecule type" value="Genomic_DNA"/>
</dbReference>
<dbReference type="InterPro" id="IPR004838">
    <property type="entry name" value="NHTrfase_class1_PyrdxlP-BS"/>
</dbReference>
<keyword evidence="5" id="KW-0663">Pyridoxal phosphate</keyword>
<reference evidence="8 9" key="1">
    <citation type="submission" date="2016-03" db="EMBL/GenBank/DDBJ databases">
        <title>Genome sequence of Rhodococcus kyotonensis KB10.</title>
        <authorList>
            <person name="Jeong H."/>
            <person name="Hong C.E."/>
            <person name="Jo S.H."/>
            <person name="Park J.M."/>
        </authorList>
    </citation>
    <scope>NUCLEOTIDE SEQUENCE [LARGE SCALE GENOMIC DNA]</scope>
    <source>
        <strain evidence="8 9">KB10</strain>
    </source>
</reference>
<proteinExistence type="inferred from homology"/>
<evidence type="ECO:0000256" key="6">
    <source>
        <dbReference type="RuleBase" id="RU000481"/>
    </source>
</evidence>
<dbReference type="RefSeq" id="WP_068431320.1">
    <property type="nucleotide sequence ID" value="NZ_LVHI01000039.1"/>
</dbReference>
<dbReference type="CDD" id="cd00609">
    <property type="entry name" value="AAT_like"/>
    <property type="match status" value="1"/>
</dbReference>
<name>A0A177Y7A2_9NOCA</name>
<protein>
    <recommendedName>
        <fullName evidence="6">Aminotransferase</fullName>
        <ecNumber evidence="6">2.6.1.-</ecNumber>
    </recommendedName>
</protein>
<dbReference type="GO" id="GO:0008483">
    <property type="term" value="F:transaminase activity"/>
    <property type="evidence" value="ECO:0007669"/>
    <property type="project" value="UniProtKB-KW"/>
</dbReference>
<dbReference type="PROSITE" id="PS00105">
    <property type="entry name" value="AA_TRANSFER_CLASS_1"/>
    <property type="match status" value="1"/>
</dbReference>
<dbReference type="AlphaFoldDB" id="A0A177Y7A2"/>
<gene>
    <name evidence="8" type="ORF">A3K89_12365</name>
</gene>
<organism evidence="8 9">
    <name type="scientific">Rhodococcoides kyotonense</name>
    <dbReference type="NCBI Taxonomy" id="398843"/>
    <lineage>
        <taxon>Bacteria</taxon>
        <taxon>Bacillati</taxon>
        <taxon>Actinomycetota</taxon>
        <taxon>Actinomycetes</taxon>
        <taxon>Mycobacteriales</taxon>
        <taxon>Nocardiaceae</taxon>
        <taxon>Rhodococcoides</taxon>
    </lineage>
</organism>
<dbReference type="PANTHER" id="PTHR46383:SF1">
    <property type="entry name" value="ASPARTATE AMINOTRANSFERASE"/>
    <property type="match status" value="1"/>
</dbReference>
<evidence type="ECO:0000313" key="9">
    <source>
        <dbReference type="Proteomes" id="UP000077519"/>
    </source>
</evidence>
<dbReference type="InterPro" id="IPR015421">
    <property type="entry name" value="PyrdxlP-dep_Trfase_major"/>
</dbReference>
<comment type="cofactor">
    <cofactor evidence="1 6">
        <name>pyridoxal 5'-phosphate</name>
        <dbReference type="ChEBI" id="CHEBI:597326"/>
    </cofactor>
</comment>
<dbReference type="InterPro" id="IPR015422">
    <property type="entry name" value="PyrdxlP-dep_Trfase_small"/>
</dbReference>
<dbReference type="InterPro" id="IPR004839">
    <property type="entry name" value="Aminotransferase_I/II_large"/>
</dbReference>
<dbReference type="FunFam" id="3.40.640.10:FF:000033">
    <property type="entry name" value="Aspartate aminotransferase"/>
    <property type="match status" value="1"/>
</dbReference>
<accession>A0A177Y7A2</accession>
<dbReference type="SUPFAM" id="SSF53383">
    <property type="entry name" value="PLP-dependent transferases"/>
    <property type="match status" value="1"/>
</dbReference>
<keyword evidence="3 6" id="KW-0032">Aminotransferase</keyword>
<comment type="similarity">
    <text evidence="2 6">Belongs to the class-I pyridoxal-phosphate-dependent aminotransferase family.</text>
</comment>
<feature type="domain" description="Aminotransferase class I/classII large" evidence="7">
    <location>
        <begin position="35"/>
        <end position="394"/>
    </location>
</feature>
<sequence>MSSPLLASRVTRMRESPSVAAAQRVRELKAEGRSILDLTVGEPDFDTPDHIKTAAIAAMQSGLTKYTAVNGIPVLREAISKRLMEKTGLDYDASRITIGGGAKQVIFLALMATVEAGVEVVVPSPYWVSYPDMVEAHDGTPVVVDCPESDGFLLTPERLEAAITPATRWVILNTPSNPTGAIYDADRLAALAAVLDRHPHVHVLSDEIYDEICYLDAPAPTLLGIAPHLRDRVFLTNGVSKSYAMTGWRLGYGVGNPELVGAINKLQSQSSSCPSSISQAAAAEALSGDQSFVTESVASYRHRRDVVFELLDAVDGLDPVLPQGAFYLFVGCSSLIGARTPEGVELRSDQDVVLYLLDHASVATIQGSAYGADGYFRVSFATSEDVLRSAAASISAAVSSLTR</sequence>
<keyword evidence="4 6" id="KW-0808">Transferase</keyword>
<dbReference type="InterPro" id="IPR050596">
    <property type="entry name" value="AspAT/PAT-like"/>
</dbReference>
<evidence type="ECO:0000259" key="7">
    <source>
        <dbReference type="Pfam" id="PF00155"/>
    </source>
</evidence>
<evidence type="ECO:0000313" key="8">
    <source>
        <dbReference type="EMBL" id="OAK51383.1"/>
    </source>
</evidence>
<evidence type="ECO:0000256" key="1">
    <source>
        <dbReference type="ARBA" id="ARBA00001933"/>
    </source>
</evidence>
<dbReference type="NCBIfam" id="NF004769">
    <property type="entry name" value="PRK06107.1"/>
    <property type="match status" value="1"/>
</dbReference>
<dbReference type="Gene3D" id="3.90.1150.10">
    <property type="entry name" value="Aspartate Aminotransferase, domain 1"/>
    <property type="match status" value="1"/>
</dbReference>
<evidence type="ECO:0000256" key="5">
    <source>
        <dbReference type="ARBA" id="ARBA00022898"/>
    </source>
</evidence>